<dbReference type="InterPro" id="IPR016162">
    <property type="entry name" value="Ald_DH_N"/>
</dbReference>
<keyword evidence="5" id="KW-0521">NADP</keyword>
<dbReference type="NCBIfam" id="NF001221">
    <property type="entry name" value="PRK00197.1"/>
    <property type="match status" value="1"/>
</dbReference>
<dbReference type="PROSITE" id="PS01223">
    <property type="entry name" value="PROA"/>
    <property type="match status" value="1"/>
</dbReference>
<dbReference type="CDD" id="cd07079">
    <property type="entry name" value="ALDH_F18-19_ProA-GPR"/>
    <property type="match status" value="1"/>
</dbReference>
<keyword evidence="3" id="KW-0028">Amino-acid biosynthesis</keyword>
<dbReference type="FunFam" id="3.40.309.10:FF:000006">
    <property type="entry name" value="Gamma-glutamyl phosphate reductase"/>
    <property type="match status" value="1"/>
</dbReference>
<reference evidence="9" key="1">
    <citation type="submission" date="2016-10" db="EMBL/GenBank/DDBJ databases">
        <authorList>
            <person name="de Groot N.N."/>
        </authorList>
    </citation>
    <scope>NUCLEOTIDE SEQUENCE</scope>
</reference>
<evidence type="ECO:0000313" key="9">
    <source>
        <dbReference type="EMBL" id="SFV61414.1"/>
    </source>
</evidence>
<dbReference type="EMBL" id="FPHG01000048">
    <property type="protein sequence ID" value="SFV61414.1"/>
    <property type="molecule type" value="Genomic_DNA"/>
</dbReference>
<dbReference type="SUPFAM" id="SSF53720">
    <property type="entry name" value="ALDH-like"/>
    <property type="match status" value="1"/>
</dbReference>
<evidence type="ECO:0000256" key="1">
    <source>
        <dbReference type="ARBA" id="ARBA00004985"/>
    </source>
</evidence>
<accession>A0A1W1C6R9</accession>
<name>A0A1W1C6R9_9ZZZZ</name>
<protein>
    <recommendedName>
        <fullName evidence="2">glutamate-5-semialdehyde dehydrogenase</fullName>
        <ecNumber evidence="2">1.2.1.41</ecNumber>
    </recommendedName>
</protein>
<dbReference type="PANTHER" id="PTHR11063">
    <property type="entry name" value="GLUTAMATE SEMIALDEHYDE DEHYDROGENASE"/>
    <property type="match status" value="1"/>
</dbReference>
<dbReference type="InterPro" id="IPR016161">
    <property type="entry name" value="Ald_DH/histidinol_DH"/>
</dbReference>
<proteinExistence type="inferred from homology"/>
<dbReference type="GO" id="GO:0004350">
    <property type="term" value="F:glutamate-5-semialdehyde dehydrogenase activity"/>
    <property type="evidence" value="ECO:0007669"/>
    <property type="project" value="UniProtKB-EC"/>
</dbReference>
<dbReference type="AlphaFoldDB" id="A0A1W1C6R9"/>
<dbReference type="PANTHER" id="PTHR11063:SF8">
    <property type="entry name" value="DELTA-1-PYRROLINE-5-CARBOXYLATE SYNTHASE"/>
    <property type="match status" value="1"/>
</dbReference>
<dbReference type="InterPro" id="IPR012134">
    <property type="entry name" value="Glu-5-SA_DH"/>
</dbReference>
<dbReference type="Pfam" id="PF00171">
    <property type="entry name" value="Aldedh"/>
    <property type="match status" value="1"/>
</dbReference>
<evidence type="ECO:0000256" key="2">
    <source>
        <dbReference type="ARBA" id="ARBA00013002"/>
    </source>
</evidence>
<evidence type="ECO:0000256" key="4">
    <source>
        <dbReference type="ARBA" id="ARBA00022650"/>
    </source>
</evidence>
<evidence type="ECO:0000256" key="7">
    <source>
        <dbReference type="ARBA" id="ARBA00049024"/>
    </source>
</evidence>
<keyword evidence="6 9" id="KW-0560">Oxidoreductase</keyword>
<dbReference type="UniPathway" id="UPA00098">
    <property type="reaction ID" value="UER00360"/>
</dbReference>
<dbReference type="InterPro" id="IPR015590">
    <property type="entry name" value="Aldehyde_DH_dom"/>
</dbReference>
<evidence type="ECO:0000259" key="8">
    <source>
        <dbReference type="Pfam" id="PF00171"/>
    </source>
</evidence>
<feature type="domain" description="Aldehyde dehydrogenase" evidence="8">
    <location>
        <begin position="5"/>
        <end position="276"/>
    </location>
</feature>
<sequence>MVEFLKKAKASAQIIASLDSAKKNLILKEMANALINRSSDIIDANRQDMEDGKKNGLDNALLDRLLLDEDRVKAMANSLKEIAELKEPVGRILDGWVTDDKLRIEKVSVPIGVVGVIYESRPNVTSDVGALCFKSGNVAILKGGKEAENSNQIIAKVLQSVLEANNLPKEIISLLPDSSREGVAQLISMDSFVDLIVPRGGEGLIKYISKNSSVPVVKHDKGLCHTYIHKDANIEEAIDISINAKCQRVGVCNSMETLLVDKDISKEILPKLYKAFTLESTKLLGDPEVQEIIEVELATTEDYNTEYLANILSIKIVNGVEEAIEHISKYGSGHSEAILTESYTASEEFLQKVDAACVYVNASTRFTDGGAFGFGAEVGISTNKLHARGPMGINELTTYKFKIYGNGQVRG</sequence>
<dbReference type="GO" id="GO:0050661">
    <property type="term" value="F:NADP binding"/>
    <property type="evidence" value="ECO:0007669"/>
    <property type="project" value="InterPro"/>
</dbReference>
<dbReference type="GO" id="GO:0055129">
    <property type="term" value="P:L-proline biosynthetic process"/>
    <property type="evidence" value="ECO:0007669"/>
    <property type="project" value="UniProtKB-UniPathway"/>
</dbReference>
<evidence type="ECO:0000256" key="6">
    <source>
        <dbReference type="ARBA" id="ARBA00023002"/>
    </source>
</evidence>
<organism evidence="9">
    <name type="scientific">hydrothermal vent metagenome</name>
    <dbReference type="NCBI Taxonomy" id="652676"/>
    <lineage>
        <taxon>unclassified sequences</taxon>
        <taxon>metagenomes</taxon>
        <taxon>ecological metagenomes</taxon>
    </lineage>
</organism>
<dbReference type="InterPro" id="IPR016163">
    <property type="entry name" value="Ald_DH_C"/>
</dbReference>
<dbReference type="Gene3D" id="3.40.309.10">
    <property type="entry name" value="Aldehyde Dehydrogenase, Chain A, domain 2"/>
    <property type="match status" value="1"/>
</dbReference>
<dbReference type="EC" id="1.2.1.41" evidence="2"/>
<evidence type="ECO:0000256" key="5">
    <source>
        <dbReference type="ARBA" id="ARBA00022857"/>
    </source>
</evidence>
<dbReference type="PIRSF" id="PIRSF000151">
    <property type="entry name" value="GPR"/>
    <property type="match status" value="1"/>
</dbReference>
<comment type="pathway">
    <text evidence="1">Amino-acid biosynthesis; L-proline biosynthesis; L-glutamate 5-semialdehyde from L-glutamate: step 2/2.</text>
</comment>
<gene>
    <name evidence="9" type="ORF">MNB_SV-9-1452</name>
</gene>
<dbReference type="HAMAP" id="MF_00412">
    <property type="entry name" value="ProA"/>
    <property type="match status" value="1"/>
</dbReference>
<comment type="catalytic activity">
    <reaction evidence="7">
        <text>L-glutamate 5-semialdehyde + phosphate + NADP(+) = L-glutamyl 5-phosphate + NADPH + H(+)</text>
        <dbReference type="Rhea" id="RHEA:19541"/>
        <dbReference type="ChEBI" id="CHEBI:15378"/>
        <dbReference type="ChEBI" id="CHEBI:43474"/>
        <dbReference type="ChEBI" id="CHEBI:57783"/>
        <dbReference type="ChEBI" id="CHEBI:58066"/>
        <dbReference type="ChEBI" id="CHEBI:58274"/>
        <dbReference type="ChEBI" id="CHEBI:58349"/>
        <dbReference type="EC" id="1.2.1.41"/>
    </reaction>
</comment>
<dbReference type="InterPro" id="IPR000965">
    <property type="entry name" value="GPR_dom"/>
</dbReference>
<dbReference type="InterPro" id="IPR020593">
    <property type="entry name" value="G-glutamylP_reductase_CS"/>
</dbReference>
<dbReference type="Gene3D" id="3.40.605.10">
    <property type="entry name" value="Aldehyde Dehydrogenase, Chain A, domain 1"/>
    <property type="match status" value="1"/>
</dbReference>
<evidence type="ECO:0000256" key="3">
    <source>
        <dbReference type="ARBA" id="ARBA00022605"/>
    </source>
</evidence>
<keyword evidence="4" id="KW-0641">Proline biosynthesis</keyword>
<dbReference type="NCBIfam" id="TIGR00407">
    <property type="entry name" value="proA"/>
    <property type="match status" value="1"/>
</dbReference>